<dbReference type="AlphaFoldDB" id="A0A557RIS8"/>
<dbReference type="Proteomes" id="UP000318349">
    <property type="component" value="Unassembled WGS sequence"/>
</dbReference>
<protein>
    <submittedName>
        <fullName evidence="2">Uncharacterized protein</fullName>
    </submittedName>
</protein>
<feature type="transmembrane region" description="Helical" evidence="1">
    <location>
        <begin position="69"/>
        <end position="89"/>
    </location>
</feature>
<feature type="transmembrane region" description="Helical" evidence="1">
    <location>
        <begin position="31"/>
        <end position="49"/>
    </location>
</feature>
<keyword evidence="1" id="KW-0472">Membrane</keyword>
<evidence type="ECO:0000313" key="2">
    <source>
        <dbReference type="EMBL" id="TVO75721.1"/>
    </source>
</evidence>
<sequence length="210" mass="23757">MRYRFKESDLTSEKSLWDVYVLSRKILPNRFQVIFVICSMSLLAINAFALNPNKAYLLHSVRRWADFGFNFSVTTLGFLIAGFTIFATISKPTMMLAMMDHVHKASGLPTLKYNFFAFIGVFISYLFFSAVYLMIILLGEPGGVFASLAYRLPASECVVDAAAKVGYVIVGGSLISLLLSLKSFVFNTYATVMNFLRWEYHEMHNNDQNS</sequence>
<evidence type="ECO:0000313" key="3">
    <source>
        <dbReference type="Proteomes" id="UP000318349"/>
    </source>
</evidence>
<evidence type="ECO:0000256" key="1">
    <source>
        <dbReference type="SAM" id="Phobius"/>
    </source>
</evidence>
<keyword evidence="1" id="KW-0812">Transmembrane</keyword>
<feature type="transmembrane region" description="Helical" evidence="1">
    <location>
        <begin position="158"/>
        <end position="179"/>
    </location>
</feature>
<gene>
    <name evidence="2" type="ORF">FHP89_13215</name>
</gene>
<organism evidence="2 3">
    <name type="scientific">Denitromonas halophila</name>
    <dbReference type="NCBI Taxonomy" id="1629404"/>
    <lineage>
        <taxon>Bacteria</taxon>
        <taxon>Pseudomonadati</taxon>
        <taxon>Pseudomonadota</taxon>
        <taxon>Betaproteobacteria</taxon>
        <taxon>Rhodocyclales</taxon>
        <taxon>Zoogloeaceae</taxon>
        <taxon>Denitromonas</taxon>
    </lineage>
</organism>
<name>A0A557RIS8_9RHOO</name>
<feature type="transmembrane region" description="Helical" evidence="1">
    <location>
        <begin position="113"/>
        <end position="138"/>
    </location>
</feature>
<proteinExistence type="predicted"/>
<reference evidence="2 3" key="1">
    <citation type="submission" date="2019-07" db="EMBL/GenBank/DDBJ databases">
        <title>The pathways for chlorine oxyanion respiration interact through the shared metabolite chlorate.</title>
        <authorList>
            <person name="Barnum T.P."/>
            <person name="Cheng Y."/>
            <person name="Hill K.A."/>
            <person name="Lucas L.N."/>
            <person name="Carlson H.K."/>
            <person name="Coates J.D."/>
        </authorList>
    </citation>
    <scope>NUCLEOTIDE SEQUENCE [LARGE SCALE GENOMIC DNA]</scope>
    <source>
        <strain evidence="2 3">SFB-1</strain>
    </source>
</reference>
<comment type="caution">
    <text evidence="2">The sequence shown here is derived from an EMBL/GenBank/DDBJ whole genome shotgun (WGS) entry which is preliminary data.</text>
</comment>
<keyword evidence="1" id="KW-1133">Transmembrane helix</keyword>
<accession>A0A557RIS8</accession>
<dbReference type="EMBL" id="VMNI01000012">
    <property type="protein sequence ID" value="TVO75721.1"/>
    <property type="molecule type" value="Genomic_DNA"/>
</dbReference>